<dbReference type="OrthoDB" id="1078909at2"/>
<accession>A0A2U1JG94</accession>
<dbReference type="RefSeq" id="WP_116725668.1">
    <property type="nucleotide sequence ID" value="NZ_QCZI01000018.1"/>
</dbReference>
<comment type="caution">
    <text evidence="1">The sequence shown here is derived from an EMBL/GenBank/DDBJ whole genome shotgun (WGS) entry which is preliminary data.</text>
</comment>
<protein>
    <submittedName>
        <fullName evidence="1">Uncharacterized protein</fullName>
    </submittedName>
</protein>
<dbReference type="Proteomes" id="UP000245449">
    <property type="component" value="Unassembled WGS sequence"/>
</dbReference>
<dbReference type="EMBL" id="QCZI01000018">
    <property type="protein sequence ID" value="PWA04160.1"/>
    <property type="molecule type" value="Genomic_DNA"/>
</dbReference>
<sequence length="118" mass="13605">MKKYFTIFLILQFKIFVYSQHAFNDSSTDKNSAYIEIYSDKGELFGLSDCNGIVSRELDNKILSSNAKKITFVNPSFENQEMSLTDFKITPIITLNRKTIELDEVIISKKHKILNILS</sequence>
<keyword evidence="2" id="KW-1185">Reference proteome</keyword>
<evidence type="ECO:0000313" key="1">
    <source>
        <dbReference type="EMBL" id="PWA04160.1"/>
    </source>
</evidence>
<evidence type="ECO:0000313" key="2">
    <source>
        <dbReference type="Proteomes" id="UP000245449"/>
    </source>
</evidence>
<proteinExistence type="predicted"/>
<gene>
    <name evidence="1" type="ORF">DB895_12320</name>
</gene>
<reference evidence="1 2" key="1">
    <citation type="submission" date="2018-04" db="EMBL/GenBank/DDBJ databases">
        <title>Flavobacterium sp. nov., isolated from glacier ice.</title>
        <authorList>
            <person name="Liu Q."/>
            <person name="Xin Y.-H."/>
        </authorList>
    </citation>
    <scope>NUCLEOTIDE SEQUENCE [LARGE SCALE GENOMIC DNA]</scope>
    <source>
        <strain evidence="1 2">RB1R5</strain>
    </source>
</reference>
<organism evidence="1 2">
    <name type="scientific">Flavobacterium psychrotolerans</name>
    <dbReference type="NCBI Taxonomy" id="2169410"/>
    <lineage>
        <taxon>Bacteria</taxon>
        <taxon>Pseudomonadati</taxon>
        <taxon>Bacteroidota</taxon>
        <taxon>Flavobacteriia</taxon>
        <taxon>Flavobacteriales</taxon>
        <taxon>Flavobacteriaceae</taxon>
        <taxon>Flavobacterium</taxon>
    </lineage>
</organism>
<dbReference type="AlphaFoldDB" id="A0A2U1JG94"/>
<name>A0A2U1JG94_9FLAO</name>